<gene>
    <name evidence="2" type="ORF">GTP08_03115</name>
</gene>
<evidence type="ECO:0000259" key="1">
    <source>
        <dbReference type="Pfam" id="PF08861"/>
    </source>
</evidence>
<proteinExistence type="predicted"/>
<dbReference type="EMBL" id="WWDJ01000017">
    <property type="protein sequence ID" value="NEX54704.1"/>
    <property type="molecule type" value="Genomic_DNA"/>
</dbReference>
<dbReference type="InterPro" id="IPR014960">
    <property type="entry name" value="DUF1828"/>
</dbReference>
<dbReference type="Pfam" id="PF08861">
    <property type="entry name" value="DUF1828"/>
    <property type="match status" value="1"/>
</dbReference>
<name>A0A6B3RSW9_9LACT</name>
<protein>
    <submittedName>
        <fullName evidence="2">DUF1828 domain-containing protein</fullName>
    </submittedName>
</protein>
<organism evidence="2 3">
    <name type="scientific">Lactococcus lactis</name>
    <dbReference type="NCBI Taxonomy" id="1358"/>
    <lineage>
        <taxon>Bacteria</taxon>
        <taxon>Bacillati</taxon>
        <taxon>Bacillota</taxon>
        <taxon>Bacilli</taxon>
        <taxon>Lactobacillales</taxon>
        <taxon>Streptococcaceae</taxon>
        <taxon>Lactococcus</taxon>
    </lineage>
</organism>
<sequence>MYDEFHKNGSITLTDDGWAIDNLESQGLSLSGNAKTRRKILQDIVDSLGVECHDGGLFVMTDVEHLPEVKQRLLQVIMKINDMIVLRDDKVKNMFFEDVEEFLKSKEILFEKNFHLLVKAELSFNSIFLFL</sequence>
<comment type="caution">
    <text evidence="2">The sequence shown here is derived from an EMBL/GenBank/DDBJ whole genome shotgun (WGS) entry which is preliminary data.</text>
</comment>
<dbReference type="RefSeq" id="WP_015426277.1">
    <property type="nucleotide sequence ID" value="NZ_JAQDUY010000001.1"/>
</dbReference>
<dbReference type="Proteomes" id="UP000477402">
    <property type="component" value="Unassembled WGS sequence"/>
</dbReference>
<reference evidence="2 3" key="1">
    <citation type="submission" date="2019-12" db="EMBL/GenBank/DDBJ databases">
        <title>Draft Genome Sequences of L. lactis strains MS22333, MS22334, MS22336, and MS22337, Isolated from Spontaneous Fermented Camel Milk in Ethiopia.</title>
        <authorList>
            <person name="Bragason E."/>
            <person name="Hansen E.B."/>
            <person name="Guya M.E."/>
            <person name="Berhe T."/>
        </authorList>
    </citation>
    <scope>NUCLEOTIDE SEQUENCE [LARGE SCALE GENOMIC DNA]</scope>
    <source>
        <strain evidence="2 3">MS22336</strain>
    </source>
</reference>
<evidence type="ECO:0000313" key="3">
    <source>
        <dbReference type="Proteomes" id="UP000477402"/>
    </source>
</evidence>
<feature type="domain" description="DUF1828" evidence="1">
    <location>
        <begin position="2"/>
        <end position="80"/>
    </location>
</feature>
<evidence type="ECO:0000313" key="2">
    <source>
        <dbReference type="EMBL" id="NEX54704.1"/>
    </source>
</evidence>
<dbReference type="AlphaFoldDB" id="A0A6B3RSW9"/>
<accession>A0A6B3RSW9</accession>